<evidence type="ECO:0000256" key="1">
    <source>
        <dbReference type="SAM" id="SignalP"/>
    </source>
</evidence>
<accession>A0A5C6T7Y5</accession>
<comment type="caution">
    <text evidence="2">The sequence shown here is derived from an EMBL/GenBank/DDBJ whole genome shotgun (WGS) entry which is preliminary data.</text>
</comment>
<sequence length="64" mass="7025">MQLISLLCYAITAAAATDVISVPTVFNRRLSQANSSSAPSKWKVFIFVTKHFATCIRETATFIS</sequence>
<organism evidence="2 3">
    <name type="scientific">Fusarium oxysporum f. sp. cubense</name>
    <dbReference type="NCBI Taxonomy" id="61366"/>
    <lineage>
        <taxon>Eukaryota</taxon>
        <taxon>Fungi</taxon>
        <taxon>Dikarya</taxon>
        <taxon>Ascomycota</taxon>
        <taxon>Pezizomycotina</taxon>
        <taxon>Sordariomycetes</taxon>
        <taxon>Hypocreomycetidae</taxon>
        <taxon>Hypocreales</taxon>
        <taxon>Nectriaceae</taxon>
        <taxon>Fusarium</taxon>
        <taxon>Fusarium oxysporum species complex</taxon>
    </lineage>
</organism>
<dbReference type="AlphaFoldDB" id="A0A5C6T7Y5"/>
<dbReference type="Proteomes" id="UP000321331">
    <property type="component" value="Unassembled WGS sequence"/>
</dbReference>
<protein>
    <recommendedName>
        <fullName evidence="4">Secreted protein</fullName>
    </recommendedName>
</protein>
<evidence type="ECO:0008006" key="4">
    <source>
        <dbReference type="Google" id="ProtNLM"/>
    </source>
</evidence>
<evidence type="ECO:0000313" key="2">
    <source>
        <dbReference type="EMBL" id="TXC07070.1"/>
    </source>
</evidence>
<keyword evidence="1" id="KW-0732">Signal</keyword>
<evidence type="ECO:0000313" key="3">
    <source>
        <dbReference type="Proteomes" id="UP000321331"/>
    </source>
</evidence>
<feature type="chain" id="PRO_5022786075" description="Secreted protein" evidence="1">
    <location>
        <begin position="17"/>
        <end position="64"/>
    </location>
</feature>
<proteinExistence type="predicted"/>
<dbReference type="EMBL" id="VMNF01000005">
    <property type="protein sequence ID" value="TXC07070.1"/>
    <property type="molecule type" value="Genomic_DNA"/>
</dbReference>
<reference evidence="2 3" key="1">
    <citation type="submission" date="2019-07" db="EMBL/GenBank/DDBJ databases">
        <title>The First High-Quality Draft Genome Sequence of the Causal Agent of the Current Panama Disease Epidemic.</title>
        <authorList>
            <person name="Warmington R.J."/>
            <person name="Kay W."/>
            <person name="Jeffries A."/>
            <person name="Bebber D."/>
            <person name="Moore K."/>
            <person name="Studholme D.J."/>
        </authorList>
    </citation>
    <scope>NUCLEOTIDE SEQUENCE [LARGE SCALE GENOMIC DNA]</scope>
    <source>
        <strain evidence="2 3">TR4</strain>
    </source>
</reference>
<gene>
    <name evidence="2" type="ORF">FocTR4_00004242</name>
</gene>
<name>A0A5C6T7Y5_FUSOC</name>
<feature type="signal peptide" evidence="1">
    <location>
        <begin position="1"/>
        <end position="16"/>
    </location>
</feature>